<sequence>MGQKITILCSGFGLGFYIPGLIIAKRLQQLGLETCIEVFENVMNEDKQFKTDQSRQAYRENFAVALASQRIPGDIRQSLNSAAVKSLLDQWLEEGRTRFIVLSGHWVHLLDILRERTKDEIDVDLLYVDSSLSPSWKQLLKLKPDYASFYREIPLYHPNRLEIMYRLDVDDKPSVPYEERASRLVIHGGGWGVGTFREKLRQLLDTEHGYDLDIVAYTEEEVVPSNTPGLRYVMNDPHWRTWFRDESGLHTFPPYVITDSGKPFVYKTPIEHHGLYGLVRQAMAVVSKPGAGALMDSLASGTPLIMLEPFGEHEKRNASIWEENGFGIPYNVWVEQGYSKDLLAQLAHNLISRQQQIQDYPTEYMSRFIHSEKEALHADRIHNNHAKS</sequence>
<name>A0A5M9X050_PAEAM</name>
<protein>
    <submittedName>
        <fullName evidence="1">UDP-glucuronosyltransferase</fullName>
    </submittedName>
</protein>
<keyword evidence="1" id="KW-0808">Transferase</keyword>
<reference evidence="1 2" key="1">
    <citation type="journal article" date="2019" name="J. Ind. Microbiol. Biotechnol.">
        <title>Paenibacillus amylolyticus 27C64 has a diverse set of carbohydrate-active enzymes and complete pectin deconstruction system.</title>
        <authorList>
            <person name="Keggi C."/>
            <person name="Doran-Peterson J."/>
        </authorList>
    </citation>
    <scope>NUCLEOTIDE SEQUENCE [LARGE SCALE GENOMIC DNA]</scope>
    <source>
        <strain evidence="1 2">27C64</strain>
    </source>
</reference>
<organism evidence="1 2">
    <name type="scientific">Paenibacillus amylolyticus</name>
    <dbReference type="NCBI Taxonomy" id="1451"/>
    <lineage>
        <taxon>Bacteria</taxon>
        <taxon>Bacillati</taxon>
        <taxon>Bacillota</taxon>
        <taxon>Bacilli</taxon>
        <taxon>Bacillales</taxon>
        <taxon>Paenibacillaceae</taxon>
        <taxon>Paenibacillus</taxon>
    </lineage>
</organism>
<evidence type="ECO:0000313" key="1">
    <source>
        <dbReference type="EMBL" id="KAA8787276.1"/>
    </source>
</evidence>
<evidence type="ECO:0000313" key="2">
    <source>
        <dbReference type="Proteomes" id="UP000323664"/>
    </source>
</evidence>
<dbReference type="AlphaFoldDB" id="A0A5M9X050"/>
<dbReference type="OrthoDB" id="1493937at2"/>
<accession>A0A5M9X050</accession>
<proteinExistence type="predicted"/>
<dbReference type="RefSeq" id="WP_123066951.1">
    <property type="nucleotide sequence ID" value="NZ_RIAS01000020.1"/>
</dbReference>
<gene>
    <name evidence="1" type="ORF">EC604_25935</name>
</gene>
<dbReference type="EMBL" id="RIAS01000020">
    <property type="protein sequence ID" value="KAA8787276.1"/>
    <property type="molecule type" value="Genomic_DNA"/>
</dbReference>
<dbReference type="GO" id="GO:0016740">
    <property type="term" value="F:transferase activity"/>
    <property type="evidence" value="ECO:0007669"/>
    <property type="project" value="UniProtKB-KW"/>
</dbReference>
<comment type="caution">
    <text evidence="1">The sequence shown here is derived from an EMBL/GenBank/DDBJ whole genome shotgun (WGS) entry which is preliminary data.</text>
</comment>
<dbReference type="Gene3D" id="3.40.50.2000">
    <property type="entry name" value="Glycogen Phosphorylase B"/>
    <property type="match status" value="1"/>
</dbReference>
<dbReference type="Proteomes" id="UP000323664">
    <property type="component" value="Unassembled WGS sequence"/>
</dbReference>